<sequence>MEQKITANMGIKQANRTNIYNLLHGEGALSKQAIVGRLHLCLPTVTQNIAQLQEEGLVEEVGFLSNTGGRRAKTFDVVAGARTAIGLDITRNHITAVAVDLRGTITASVRLRCRFERTDAYYRRLGAVVEQIIQEAGLRAEHIQGVGIGLPALIAGDNQSVFYGKILEITGVTGAEFARYIPYPTALFNDANAAGFAELWINRNLSNAFYVMLSNNIGGSVVINNQIYSGEHLHSGEIGHLTIVPDGKPCYCGKKGCVDTYCAATVLSSLTDGDLAAFFALLNRGAPEAGARWDTYLDHLAVTIANLYMLFDCPIILGGYVGAYIGDYLEELKRRIDQYNIFGDRPDYLRVCCYKQEAIAAGAALNFISDFLRTI</sequence>
<evidence type="ECO:0000256" key="2">
    <source>
        <dbReference type="ARBA" id="ARBA00006479"/>
    </source>
</evidence>
<protein>
    <submittedName>
        <fullName evidence="4">ROK family protein</fullName>
    </submittedName>
</protein>
<dbReference type="Pfam" id="PF00480">
    <property type="entry name" value="ROK"/>
    <property type="match status" value="1"/>
</dbReference>
<comment type="caution">
    <text evidence="4">The sequence shown here is derived from an EMBL/GenBank/DDBJ whole genome shotgun (WGS) entry which is preliminary data.</text>
</comment>
<dbReference type="AlphaFoldDB" id="A0A8J6MEJ9"/>
<dbReference type="SUPFAM" id="SSF53067">
    <property type="entry name" value="Actin-like ATPase domain"/>
    <property type="match status" value="1"/>
</dbReference>
<dbReference type="InterPro" id="IPR000600">
    <property type="entry name" value="ROK"/>
</dbReference>
<evidence type="ECO:0000313" key="5">
    <source>
        <dbReference type="Proteomes" id="UP000661435"/>
    </source>
</evidence>
<dbReference type="RefSeq" id="WP_186906874.1">
    <property type="nucleotide sequence ID" value="NZ_JACOPP010000004.1"/>
</dbReference>
<evidence type="ECO:0000256" key="3">
    <source>
        <dbReference type="ARBA" id="ARBA00022629"/>
    </source>
</evidence>
<keyword evidence="3" id="KW-0119">Carbohydrate metabolism</keyword>
<dbReference type="Proteomes" id="UP000661435">
    <property type="component" value="Unassembled WGS sequence"/>
</dbReference>
<dbReference type="PANTHER" id="PTHR18964">
    <property type="entry name" value="ROK (REPRESSOR, ORF, KINASE) FAMILY"/>
    <property type="match status" value="1"/>
</dbReference>
<keyword evidence="3" id="KW-0859">Xylose metabolism</keyword>
<evidence type="ECO:0000313" key="4">
    <source>
        <dbReference type="EMBL" id="MBC5732978.1"/>
    </source>
</evidence>
<reference evidence="4" key="1">
    <citation type="submission" date="2020-08" db="EMBL/GenBank/DDBJ databases">
        <title>Genome public.</title>
        <authorList>
            <person name="Liu C."/>
            <person name="Sun Q."/>
        </authorList>
    </citation>
    <scope>NUCLEOTIDE SEQUENCE</scope>
    <source>
        <strain evidence="4">NSJ-51</strain>
    </source>
</reference>
<dbReference type="InterPro" id="IPR036388">
    <property type="entry name" value="WH-like_DNA-bd_sf"/>
</dbReference>
<comment type="function">
    <text evidence="1">Transcriptional repressor of xylose-utilizing enzymes.</text>
</comment>
<dbReference type="SUPFAM" id="SSF46785">
    <property type="entry name" value="Winged helix' DNA-binding domain"/>
    <property type="match status" value="1"/>
</dbReference>
<accession>A0A8J6MEJ9</accession>
<proteinExistence type="inferred from homology"/>
<dbReference type="Gene3D" id="1.10.10.10">
    <property type="entry name" value="Winged helix-like DNA-binding domain superfamily/Winged helix DNA-binding domain"/>
    <property type="match status" value="1"/>
</dbReference>
<name>A0A8J6MEJ9_9FIRM</name>
<evidence type="ECO:0000256" key="1">
    <source>
        <dbReference type="ARBA" id="ARBA00002486"/>
    </source>
</evidence>
<dbReference type="EMBL" id="JACOPP010000004">
    <property type="protein sequence ID" value="MBC5732978.1"/>
    <property type="molecule type" value="Genomic_DNA"/>
</dbReference>
<dbReference type="PANTHER" id="PTHR18964:SF149">
    <property type="entry name" value="BIFUNCTIONAL UDP-N-ACETYLGLUCOSAMINE 2-EPIMERASE_N-ACETYLMANNOSAMINE KINASE"/>
    <property type="match status" value="1"/>
</dbReference>
<dbReference type="Gene3D" id="3.30.420.40">
    <property type="match status" value="2"/>
</dbReference>
<organism evidence="4 5">
    <name type="scientific">Lawsonibacter hominis</name>
    <dbReference type="NCBI Taxonomy" id="2763053"/>
    <lineage>
        <taxon>Bacteria</taxon>
        <taxon>Bacillati</taxon>
        <taxon>Bacillota</taxon>
        <taxon>Clostridia</taxon>
        <taxon>Eubacteriales</taxon>
        <taxon>Oscillospiraceae</taxon>
        <taxon>Lawsonibacter</taxon>
    </lineage>
</organism>
<dbReference type="InterPro" id="IPR036390">
    <property type="entry name" value="WH_DNA-bd_sf"/>
</dbReference>
<dbReference type="InterPro" id="IPR043129">
    <property type="entry name" value="ATPase_NBD"/>
</dbReference>
<comment type="similarity">
    <text evidence="2">Belongs to the ROK (NagC/XylR) family.</text>
</comment>
<gene>
    <name evidence="4" type="ORF">H8S57_04460</name>
</gene>
<keyword evidence="5" id="KW-1185">Reference proteome</keyword>
<dbReference type="GO" id="GO:0042732">
    <property type="term" value="P:D-xylose metabolic process"/>
    <property type="evidence" value="ECO:0007669"/>
    <property type="project" value="UniProtKB-KW"/>
</dbReference>